<name>A0AAI8YEV5_9PEZI</name>
<accession>A0AAI8YEV5</accession>
<dbReference type="Proteomes" id="UP001295740">
    <property type="component" value="Unassembled WGS sequence"/>
</dbReference>
<dbReference type="AlphaFoldDB" id="A0AAI8YEV5"/>
<proteinExistence type="predicted"/>
<dbReference type="Pfam" id="PF24320">
    <property type="entry name" value="DUF7492"/>
    <property type="match status" value="1"/>
</dbReference>
<sequence>MAPFGLYTLLLILAISIPLILTYSWVKQLVRIASNGTMIALAGFIRGYVGHTEPGFNDAENTYLLPSNGRPDGKVIHSDDRICKATQQVSNYSENYPMLHVAPGDLVALRYQENSHVTLTKSNTNVKPDKSGIMYGHQPRRVQPVGGPERELYPQTRRE</sequence>
<evidence type="ECO:0000256" key="1">
    <source>
        <dbReference type="SAM" id="MobiDB-lite"/>
    </source>
</evidence>
<protein>
    <submittedName>
        <fullName evidence="4">Uu.00g095510.m01.CDS01</fullName>
    </submittedName>
</protein>
<keyword evidence="2" id="KW-1133">Transmembrane helix</keyword>
<reference evidence="4" key="1">
    <citation type="submission" date="2023-10" db="EMBL/GenBank/DDBJ databases">
        <authorList>
            <person name="Hackl T."/>
        </authorList>
    </citation>
    <scope>NUCLEOTIDE SEQUENCE</scope>
</reference>
<keyword evidence="2" id="KW-0472">Membrane</keyword>
<feature type="transmembrane region" description="Helical" evidence="2">
    <location>
        <begin position="6"/>
        <end position="26"/>
    </location>
</feature>
<evidence type="ECO:0000256" key="2">
    <source>
        <dbReference type="SAM" id="Phobius"/>
    </source>
</evidence>
<dbReference type="EMBL" id="CAUWAG010000004">
    <property type="protein sequence ID" value="CAJ2502157.1"/>
    <property type="molecule type" value="Genomic_DNA"/>
</dbReference>
<evidence type="ECO:0000313" key="5">
    <source>
        <dbReference type="Proteomes" id="UP001295740"/>
    </source>
</evidence>
<feature type="domain" description="DUF7492" evidence="3">
    <location>
        <begin position="22"/>
        <end position="135"/>
    </location>
</feature>
<comment type="caution">
    <text evidence="4">The sequence shown here is derived from an EMBL/GenBank/DDBJ whole genome shotgun (WGS) entry which is preliminary data.</text>
</comment>
<keyword evidence="5" id="KW-1185">Reference proteome</keyword>
<gene>
    <name evidence="4" type="ORF">KHLLAP_LOCUS2625</name>
</gene>
<evidence type="ECO:0000259" key="3">
    <source>
        <dbReference type="Pfam" id="PF24320"/>
    </source>
</evidence>
<feature type="region of interest" description="Disordered" evidence="1">
    <location>
        <begin position="121"/>
        <end position="159"/>
    </location>
</feature>
<evidence type="ECO:0000313" key="4">
    <source>
        <dbReference type="EMBL" id="CAJ2502157.1"/>
    </source>
</evidence>
<organism evidence="4 5">
    <name type="scientific">Anthostomella pinea</name>
    <dbReference type="NCBI Taxonomy" id="933095"/>
    <lineage>
        <taxon>Eukaryota</taxon>
        <taxon>Fungi</taxon>
        <taxon>Dikarya</taxon>
        <taxon>Ascomycota</taxon>
        <taxon>Pezizomycotina</taxon>
        <taxon>Sordariomycetes</taxon>
        <taxon>Xylariomycetidae</taxon>
        <taxon>Xylariales</taxon>
        <taxon>Xylariaceae</taxon>
        <taxon>Anthostomella</taxon>
    </lineage>
</organism>
<dbReference type="InterPro" id="IPR055915">
    <property type="entry name" value="DUF7492"/>
</dbReference>
<keyword evidence="2" id="KW-0812">Transmembrane</keyword>
<feature type="compositionally biased region" description="Basic and acidic residues" evidence="1">
    <location>
        <begin position="148"/>
        <end position="159"/>
    </location>
</feature>